<protein>
    <submittedName>
        <fullName evidence="2">Uncharacterized protein</fullName>
    </submittedName>
</protein>
<keyword evidence="3" id="KW-1185">Reference proteome</keyword>
<evidence type="ECO:0000313" key="3">
    <source>
        <dbReference type="Proteomes" id="UP000230233"/>
    </source>
</evidence>
<reference evidence="3" key="1">
    <citation type="submission" date="2017-10" db="EMBL/GenBank/DDBJ databases">
        <title>Rapid genome shrinkage in a self-fertile nematode reveals novel sperm competition proteins.</title>
        <authorList>
            <person name="Yin D."/>
            <person name="Schwarz E.M."/>
            <person name="Thomas C.G."/>
            <person name="Felde R.L."/>
            <person name="Korf I.F."/>
            <person name="Cutter A.D."/>
            <person name="Schartner C.M."/>
            <person name="Ralston E.J."/>
            <person name="Meyer B.J."/>
            <person name="Haag E.S."/>
        </authorList>
    </citation>
    <scope>NUCLEOTIDE SEQUENCE [LARGE SCALE GENOMIC DNA]</scope>
    <source>
        <strain evidence="3">JU1422</strain>
    </source>
</reference>
<evidence type="ECO:0000256" key="1">
    <source>
        <dbReference type="SAM" id="MobiDB-lite"/>
    </source>
</evidence>
<comment type="caution">
    <text evidence="2">The sequence shown here is derived from an EMBL/GenBank/DDBJ whole genome shotgun (WGS) entry which is preliminary data.</text>
</comment>
<feature type="region of interest" description="Disordered" evidence="1">
    <location>
        <begin position="89"/>
        <end position="145"/>
    </location>
</feature>
<feature type="compositionally biased region" description="Low complexity" evidence="1">
    <location>
        <begin position="232"/>
        <end position="250"/>
    </location>
</feature>
<organism evidence="2 3">
    <name type="scientific">Caenorhabditis nigoni</name>
    <dbReference type="NCBI Taxonomy" id="1611254"/>
    <lineage>
        <taxon>Eukaryota</taxon>
        <taxon>Metazoa</taxon>
        <taxon>Ecdysozoa</taxon>
        <taxon>Nematoda</taxon>
        <taxon>Chromadorea</taxon>
        <taxon>Rhabditida</taxon>
        <taxon>Rhabditina</taxon>
        <taxon>Rhabditomorpha</taxon>
        <taxon>Rhabditoidea</taxon>
        <taxon>Rhabditidae</taxon>
        <taxon>Peloderinae</taxon>
        <taxon>Caenorhabditis</taxon>
    </lineage>
</organism>
<feature type="compositionally biased region" description="Polar residues" evidence="1">
    <location>
        <begin position="167"/>
        <end position="177"/>
    </location>
</feature>
<feature type="region of interest" description="Disordered" evidence="1">
    <location>
        <begin position="230"/>
        <end position="271"/>
    </location>
</feature>
<name>A0A2G5T6F3_9PELO</name>
<evidence type="ECO:0000313" key="2">
    <source>
        <dbReference type="EMBL" id="PIC22676.1"/>
    </source>
</evidence>
<feature type="compositionally biased region" description="Low complexity" evidence="1">
    <location>
        <begin position="178"/>
        <end position="189"/>
    </location>
</feature>
<feature type="compositionally biased region" description="Low complexity" evidence="1">
    <location>
        <begin position="117"/>
        <end position="145"/>
    </location>
</feature>
<accession>A0A2G5T6F3</accession>
<sequence length="271" mass="29691">MLFNPCFVQRAQRHRKLKFCKSKMAENPRTPKWKQMFGKRNVEDFLKYSNDYNEPSTSDFKPKLSMETRSVPPIPKYMPSVFQPIRMLNEDNQAPPPNPQAAPAEAAAREAQGEEQGGQPKNNNPVAQQAPKAQPANQPAPQVNAPNPGYACFACWKKPPPPGPHISVQSASSVTDATAQPQNAVVPQPQTQPNIFIRFLNLFRRNNNQVGTAAPPNNLLAVPEQVYGVAGNNEAADNNAQPEPNAQNAPVENPGLNLGPEQRGPGTPRPE</sequence>
<dbReference type="Proteomes" id="UP000230233">
    <property type="component" value="Chromosome V"/>
</dbReference>
<dbReference type="EMBL" id="PDUG01000005">
    <property type="protein sequence ID" value="PIC22676.1"/>
    <property type="molecule type" value="Genomic_DNA"/>
</dbReference>
<proteinExistence type="predicted"/>
<dbReference type="AlphaFoldDB" id="A0A2G5T6F3"/>
<dbReference type="OrthoDB" id="10550778at2759"/>
<gene>
    <name evidence="2" type="primary">Cnig_chr_V.g16647</name>
    <name evidence="2" type="ORF">B9Z55_016647</name>
</gene>
<feature type="region of interest" description="Disordered" evidence="1">
    <location>
        <begin position="164"/>
        <end position="189"/>
    </location>
</feature>